<sequence length="140" mass="16227">MYHMSLNLCPCLKSKEQKPKIIYIMKNFRNLIMALLVLGTMAACGAQTKVVRVYPKHGTVVTTIHRPKVVVHNKTNFYFADGIWYKVRGRRYVVCAAPVGIRVRTLPRGHKIVWRNGRKLYSYKGIWYKKTGRNFVVVTV</sequence>
<dbReference type="Pfam" id="PF20125">
    <property type="entry name" value="DUF6515"/>
    <property type="match status" value="1"/>
</dbReference>
<dbReference type="EMBL" id="PVYX01000002">
    <property type="protein sequence ID" value="PRX54357.1"/>
    <property type="molecule type" value="Genomic_DNA"/>
</dbReference>
<gene>
    <name evidence="1" type="ORF">CLV81_2757</name>
</gene>
<dbReference type="AlphaFoldDB" id="A0A2T0M9Z5"/>
<dbReference type="InterPro" id="IPR045398">
    <property type="entry name" value="DUF6515"/>
</dbReference>
<comment type="caution">
    <text evidence="1">The sequence shown here is derived from an EMBL/GenBank/DDBJ whole genome shotgun (WGS) entry which is preliminary data.</text>
</comment>
<reference evidence="1 2" key="1">
    <citation type="submission" date="2018-03" db="EMBL/GenBank/DDBJ databases">
        <title>Genomic Encyclopedia of Archaeal and Bacterial Type Strains, Phase II (KMG-II): from individual species to whole genera.</title>
        <authorList>
            <person name="Goeker M."/>
        </authorList>
    </citation>
    <scope>NUCLEOTIDE SEQUENCE [LARGE SCALE GENOMIC DNA]</scope>
    <source>
        <strain evidence="1 2">DSM 25027</strain>
    </source>
</reference>
<accession>A0A2T0M9Z5</accession>
<evidence type="ECO:0000313" key="2">
    <source>
        <dbReference type="Proteomes" id="UP000237640"/>
    </source>
</evidence>
<keyword evidence="2" id="KW-1185">Reference proteome</keyword>
<evidence type="ECO:0000313" key="1">
    <source>
        <dbReference type="EMBL" id="PRX54357.1"/>
    </source>
</evidence>
<organism evidence="1 2">
    <name type="scientific">Flagellimonas meridianipacifica</name>
    <dbReference type="NCBI Taxonomy" id="1080225"/>
    <lineage>
        <taxon>Bacteria</taxon>
        <taxon>Pseudomonadati</taxon>
        <taxon>Bacteroidota</taxon>
        <taxon>Flavobacteriia</taxon>
        <taxon>Flavobacteriales</taxon>
        <taxon>Flavobacteriaceae</taxon>
        <taxon>Flagellimonas</taxon>
    </lineage>
</organism>
<dbReference type="Proteomes" id="UP000237640">
    <property type="component" value="Unassembled WGS sequence"/>
</dbReference>
<protein>
    <submittedName>
        <fullName evidence="1">Uncharacterized protein</fullName>
    </submittedName>
</protein>
<name>A0A2T0M9Z5_9FLAO</name>
<proteinExistence type="predicted"/>